<organism evidence="3 4">
    <name type="scientific">Desulfosalsimonas propionicica</name>
    <dbReference type="NCBI Taxonomy" id="332175"/>
    <lineage>
        <taxon>Bacteria</taxon>
        <taxon>Pseudomonadati</taxon>
        <taxon>Thermodesulfobacteriota</taxon>
        <taxon>Desulfobacteria</taxon>
        <taxon>Desulfobacterales</taxon>
        <taxon>Desulfosalsimonadaceae</taxon>
        <taxon>Desulfosalsimonas</taxon>
    </lineage>
</organism>
<proteinExistence type="predicted"/>
<evidence type="ECO:0000313" key="4">
    <source>
        <dbReference type="Proteomes" id="UP000525298"/>
    </source>
</evidence>
<dbReference type="Pfam" id="PF01497">
    <property type="entry name" value="Peripla_BP_2"/>
    <property type="match status" value="1"/>
</dbReference>
<sequence>MTSRLAVFFLALTAAAVMVLVPAAGNRAAWAQKMETVTDAAGRKVTVPVPAGHVICSGPGCLRLMVYLQATDRVVAVDSMEKDVSSGADPRPYALAHPELRDLPMFGEFRGMDNPELIAALDPRPEVIFKTFASMGHDPGELQKKTGIPVIVLQYGNLTGYRHQLDQSLEIMGRVLGKTQRAEEIIQFFDDQIADLARRTADVPQSAKPTCYVGGISYKGPHGFRSTEPDFPPFEFTRARHPANSARPTAGPVSNAQVAREQILAWNPEILFLDLAGTVSNPGASALDELHTDPAYQHLDAVGRGRVFGLMPYNWYAQNFGAVFANAWYVGKKLYPEKFSDIDPARKADQIFSFLVGRPVFDRINAMFGNRVFEQVMEQKGE</sequence>
<dbReference type="Proteomes" id="UP000525298">
    <property type="component" value="Unassembled WGS sequence"/>
</dbReference>
<dbReference type="PANTHER" id="PTHR30535:SF34">
    <property type="entry name" value="MOLYBDATE-BINDING PROTEIN MOLA"/>
    <property type="match status" value="1"/>
</dbReference>
<comment type="caution">
    <text evidence="3">The sequence shown here is derived from an EMBL/GenBank/DDBJ whole genome shotgun (WGS) entry which is preliminary data.</text>
</comment>
<dbReference type="AlphaFoldDB" id="A0A7W0C883"/>
<name>A0A7W0C883_9BACT</name>
<dbReference type="PROSITE" id="PS50983">
    <property type="entry name" value="FE_B12_PBP"/>
    <property type="match status" value="1"/>
</dbReference>
<dbReference type="RefSeq" id="WP_181550662.1">
    <property type="nucleotide sequence ID" value="NZ_JACDUS010000003.1"/>
</dbReference>
<evidence type="ECO:0000259" key="2">
    <source>
        <dbReference type="PROSITE" id="PS50983"/>
    </source>
</evidence>
<feature type="chain" id="PRO_5031004153" evidence="1">
    <location>
        <begin position="24"/>
        <end position="382"/>
    </location>
</feature>
<feature type="signal peptide" evidence="1">
    <location>
        <begin position="1"/>
        <end position="23"/>
    </location>
</feature>
<dbReference type="CDD" id="cd01147">
    <property type="entry name" value="HemV-2"/>
    <property type="match status" value="1"/>
</dbReference>
<keyword evidence="4" id="KW-1185">Reference proteome</keyword>
<gene>
    <name evidence="3" type="ORF">HNR65_001317</name>
</gene>
<dbReference type="Gene3D" id="3.40.50.1980">
    <property type="entry name" value="Nitrogenase molybdenum iron protein domain"/>
    <property type="match status" value="2"/>
</dbReference>
<dbReference type="PANTHER" id="PTHR30535">
    <property type="entry name" value="VITAMIN B12-BINDING PROTEIN"/>
    <property type="match status" value="1"/>
</dbReference>
<feature type="domain" description="Fe/B12 periplasmic-binding" evidence="2">
    <location>
        <begin position="53"/>
        <end position="338"/>
    </location>
</feature>
<dbReference type="SUPFAM" id="SSF53807">
    <property type="entry name" value="Helical backbone' metal receptor"/>
    <property type="match status" value="1"/>
</dbReference>
<dbReference type="InterPro" id="IPR002491">
    <property type="entry name" value="ABC_transptr_periplasmic_BD"/>
</dbReference>
<evidence type="ECO:0000256" key="1">
    <source>
        <dbReference type="SAM" id="SignalP"/>
    </source>
</evidence>
<dbReference type="InterPro" id="IPR050902">
    <property type="entry name" value="ABC_Transporter_SBP"/>
</dbReference>
<reference evidence="3 4" key="1">
    <citation type="submission" date="2020-07" db="EMBL/GenBank/DDBJ databases">
        <title>Genomic Encyclopedia of Type Strains, Phase IV (KMG-IV): sequencing the most valuable type-strain genomes for metagenomic binning, comparative biology and taxonomic classification.</title>
        <authorList>
            <person name="Goeker M."/>
        </authorList>
    </citation>
    <scope>NUCLEOTIDE SEQUENCE [LARGE SCALE GENOMIC DNA]</scope>
    <source>
        <strain evidence="3 4">DSM 17721</strain>
    </source>
</reference>
<protein>
    <submittedName>
        <fullName evidence="3">Iron complex transport system substrate-binding protein</fullName>
    </submittedName>
</protein>
<evidence type="ECO:0000313" key="3">
    <source>
        <dbReference type="EMBL" id="MBA2880991.1"/>
    </source>
</evidence>
<dbReference type="EMBL" id="JACDUS010000003">
    <property type="protein sequence ID" value="MBA2880991.1"/>
    <property type="molecule type" value="Genomic_DNA"/>
</dbReference>
<keyword evidence="1" id="KW-0732">Signal</keyword>
<accession>A0A7W0C883</accession>